<organism evidence="2 3">
    <name type="scientific">Xenotaenia resolanae</name>
    <dbReference type="NCBI Taxonomy" id="208358"/>
    <lineage>
        <taxon>Eukaryota</taxon>
        <taxon>Metazoa</taxon>
        <taxon>Chordata</taxon>
        <taxon>Craniata</taxon>
        <taxon>Vertebrata</taxon>
        <taxon>Euteleostomi</taxon>
        <taxon>Actinopterygii</taxon>
        <taxon>Neopterygii</taxon>
        <taxon>Teleostei</taxon>
        <taxon>Neoteleostei</taxon>
        <taxon>Acanthomorphata</taxon>
        <taxon>Ovalentaria</taxon>
        <taxon>Atherinomorphae</taxon>
        <taxon>Cyprinodontiformes</taxon>
        <taxon>Goodeidae</taxon>
        <taxon>Xenotaenia</taxon>
    </lineage>
</organism>
<comment type="caution">
    <text evidence="2">The sequence shown here is derived from an EMBL/GenBank/DDBJ whole genome shotgun (WGS) entry which is preliminary data.</text>
</comment>
<dbReference type="Proteomes" id="UP001444071">
    <property type="component" value="Unassembled WGS sequence"/>
</dbReference>
<gene>
    <name evidence="2" type="ORF">XENORESO_019140</name>
</gene>
<keyword evidence="3" id="KW-1185">Reference proteome</keyword>
<protein>
    <submittedName>
        <fullName evidence="2">Uncharacterized protein</fullName>
    </submittedName>
</protein>
<evidence type="ECO:0000313" key="2">
    <source>
        <dbReference type="EMBL" id="MEQ2277070.1"/>
    </source>
</evidence>
<feature type="region of interest" description="Disordered" evidence="1">
    <location>
        <begin position="35"/>
        <end position="103"/>
    </location>
</feature>
<accession>A0ABV0X6R0</accession>
<proteinExistence type="predicted"/>
<name>A0ABV0X6R0_9TELE</name>
<dbReference type="EMBL" id="JAHRIM010090778">
    <property type="protein sequence ID" value="MEQ2277070.1"/>
    <property type="molecule type" value="Genomic_DNA"/>
</dbReference>
<reference evidence="2 3" key="1">
    <citation type="submission" date="2021-06" db="EMBL/GenBank/DDBJ databases">
        <authorList>
            <person name="Palmer J.M."/>
        </authorList>
    </citation>
    <scope>NUCLEOTIDE SEQUENCE [LARGE SCALE GENOMIC DNA]</scope>
    <source>
        <strain evidence="2 3">XR_2019</strain>
        <tissue evidence="2">Muscle</tissue>
    </source>
</reference>
<evidence type="ECO:0000313" key="3">
    <source>
        <dbReference type="Proteomes" id="UP001444071"/>
    </source>
</evidence>
<sequence>MEEALRNLPDDLELLPSPLLLEEMTQESAFWGSKMAIPLPGRGPPKHRSSPPLQQAAAAAAVPTTLSADRAVPAPLSAAASTSMPQPHLLSPPDSVPPDSHRSRHCHRVASTPLSVVVVPMSAAAAALIATAAEFTTSSAIVAFPVSK</sequence>
<evidence type="ECO:0000256" key="1">
    <source>
        <dbReference type="SAM" id="MobiDB-lite"/>
    </source>
</evidence>